<evidence type="ECO:0000313" key="7">
    <source>
        <dbReference type="Proteomes" id="UP000218272"/>
    </source>
</evidence>
<dbReference type="PANTHER" id="PTHR46733">
    <property type="entry name" value="26.5 KDA HEAT SHOCK PROTEIN, MITOCHONDRIAL"/>
    <property type="match status" value="1"/>
</dbReference>
<keyword evidence="7" id="KW-1185">Reference proteome</keyword>
<dbReference type="CDD" id="cd06464">
    <property type="entry name" value="ACD_sHsps-like"/>
    <property type="match status" value="1"/>
</dbReference>
<dbReference type="InterPro" id="IPR002068">
    <property type="entry name" value="A-crystallin/Hsp20_dom"/>
</dbReference>
<dbReference type="InterPro" id="IPR008978">
    <property type="entry name" value="HSP20-like_chaperone"/>
</dbReference>
<name>A0A1E1F7I7_9SPHN</name>
<evidence type="ECO:0000256" key="4">
    <source>
        <dbReference type="SAM" id="MobiDB-lite"/>
    </source>
</evidence>
<dbReference type="GO" id="GO:0009408">
    <property type="term" value="P:response to heat"/>
    <property type="evidence" value="ECO:0007669"/>
    <property type="project" value="InterPro"/>
</dbReference>
<dbReference type="KEGG" id="sclo:SCLO_2001530"/>
<evidence type="ECO:0000256" key="1">
    <source>
        <dbReference type="ARBA" id="ARBA00023016"/>
    </source>
</evidence>
<reference evidence="6 7" key="1">
    <citation type="submission" date="2016-10" db="EMBL/GenBank/DDBJ databases">
        <title>Complete Genome Sequence of the Nonylphenol-Degrading Bacterium Sphingobium cloacae JCM 10874T.</title>
        <authorList>
            <person name="Ootsuka M."/>
            <person name="Nishizawa T."/>
            <person name="Ohta H."/>
        </authorList>
    </citation>
    <scope>NUCLEOTIDE SEQUENCE [LARGE SCALE GENOMIC DNA]</scope>
    <source>
        <strain evidence="6 7">JCM 10874</strain>
        <plasmid evidence="7">psclo_2 dna</plasmid>
    </source>
</reference>
<dbReference type="Proteomes" id="UP000218272">
    <property type="component" value="Plasmid pSCLO_2"/>
</dbReference>
<feature type="region of interest" description="Disordered" evidence="4">
    <location>
        <begin position="150"/>
        <end position="169"/>
    </location>
</feature>
<evidence type="ECO:0000259" key="5">
    <source>
        <dbReference type="PROSITE" id="PS01031"/>
    </source>
</evidence>
<dbReference type="RefSeq" id="WP_030541424.1">
    <property type="nucleotide sequence ID" value="NZ_AP017656.1"/>
</dbReference>
<comment type="similarity">
    <text evidence="2 3">Belongs to the small heat shock protein (HSP20) family.</text>
</comment>
<feature type="domain" description="SHSP" evidence="5">
    <location>
        <begin position="54"/>
        <end position="165"/>
    </location>
</feature>
<dbReference type="PANTHER" id="PTHR46733:SF4">
    <property type="entry name" value="HEAT SHOCK PROTEIN 21, CHLOROPLASTIC"/>
    <property type="match status" value="1"/>
</dbReference>
<keyword evidence="1" id="KW-0346">Stress response</keyword>
<evidence type="ECO:0000313" key="6">
    <source>
        <dbReference type="EMBL" id="BAV66486.1"/>
    </source>
</evidence>
<proteinExistence type="inferred from homology"/>
<evidence type="ECO:0000256" key="3">
    <source>
        <dbReference type="RuleBase" id="RU003616"/>
    </source>
</evidence>
<gene>
    <name evidence="6" type="ORF">SCLO_2001530</name>
</gene>
<organism evidence="6 7">
    <name type="scientific">Sphingobium cloacae</name>
    <dbReference type="NCBI Taxonomy" id="120107"/>
    <lineage>
        <taxon>Bacteria</taxon>
        <taxon>Pseudomonadati</taxon>
        <taxon>Pseudomonadota</taxon>
        <taxon>Alphaproteobacteria</taxon>
        <taxon>Sphingomonadales</taxon>
        <taxon>Sphingomonadaceae</taxon>
        <taxon>Sphingobium</taxon>
    </lineage>
</organism>
<keyword evidence="6" id="KW-0614">Plasmid</keyword>
<dbReference type="Gene3D" id="2.60.40.790">
    <property type="match status" value="1"/>
</dbReference>
<dbReference type="SUPFAM" id="SSF49764">
    <property type="entry name" value="HSP20-like chaperones"/>
    <property type="match status" value="1"/>
</dbReference>
<dbReference type="AlphaFoldDB" id="A0A1E1F7I7"/>
<accession>A0A1E1F7I7</accession>
<evidence type="ECO:0000256" key="2">
    <source>
        <dbReference type="PROSITE-ProRule" id="PRU00285"/>
    </source>
</evidence>
<dbReference type="EMBL" id="AP017656">
    <property type="protein sequence ID" value="BAV66486.1"/>
    <property type="molecule type" value="Genomic_DNA"/>
</dbReference>
<dbReference type="Pfam" id="PF00011">
    <property type="entry name" value="HSP20"/>
    <property type="match status" value="1"/>
</dbReference>
<dbReference type="InterPro" id="IPR044587">
    <property type="entry name" value="HSP21-like"/>
</dbReference>
<protein>
    <submittedName>
        <fullName evidence="6">Molecular chaperone Hsp20</fullName>
    </submittedName>
</protein>
<sequence length="169" mass="19447">MSMRDLIPWRRQENPAPALFRDEERSPYVQLRREMDRLFEDFFRAPLVGGIGLSSNVQSWPYLEVKETDDQVIVTAELPGLTEKDVDVTVDDGVLTLRGEKKSEHQDKDRGWSERYYGRFERSIVLPDGADEENCQGVLRDGVLTVRMPKSQRTTRGRRIPLGDGATQH</sequence>
<dbReference type="OrthoDB" id="9808910at2"/>
<dbReference type="PROSITE" id="PS01031">
    <property type="entry name" value="SHSP"/>
    <property type="match status" value="1"/>
</dbReference>
<geneLocation type="plasmid" evidence="7">
    <name>psclo_2 dna</name>
</geneLocation>